<proteinExistence type="predicted"/>
<sequence length="36" mass="3978">MVTFCDEVKHCSCCGTTSSQTQIMSYTTFGQPDLDL</sequence>
<feature type="non-terminal residue" evidence="1">
    <location>
        <position position="36"/>
    </location>
</feature>
<dbReference type="Proteomes" id="UP000676336">
    <property type="component" value="Unassembled WGS sequence"/>
</dbReference>
<dbReference type="AlphaFoldDB" id="A0A8S2UTI2"/>
<protein>
    <submittedName>
        <fullName evidence="1">Uncharacterized protein</fullName>
    </submittedName>
</protein>
<gene>
    <name evidence="1" type="ORF">SMN809_LOCUS27614</name>
    <name evidence="2" type="ORF">SMN809_LOCUS72428</name>
</gene>
<organism evidence="1 3">
    <name type="scientific">Rotaria magnacalcarata</name>
    <dbReference type="NCBI Taxonomy" id="392030"/>
    <lineage>
        <taxon>Eukaryota</taxon>
        <taxon>Metazoa</taxon>
        <taxon>Spiralia</taxon>
        <taxon>Gnathifera</taxon>
        <taxon>Rotifera</taxon>
        <taxon>Eurotatoria</taxon>
        <taxon>Bdelloidea</taxon>
        <taxon>Philodinida</taxon>
        <taxon>Philodinidae</taxon>
        <taxon>Rotaria</taxon>
    </lineage>
</organism>
<name>A0A8S2UTI2_9BILA</name>
<accession>A0A8S2UTI2</accession>
<comment type="caution">
    <text evidence="1">The sequence shown here is derived from an EMBL/GenBank/DDBJ whole genome shotgun (WGS) entry which is preliminary data.</text>
</comment>
<dbReference type="EMBL" id="CAJOBI010325668">
    <property type="protein sequence ID" value="CAF5191579.1"/>
    <property type="molecule type" value="Genomic_DNA"/>
</dbReference>
<evidence type="ECO:0000313" key="2">
    <source>
        <dbReference type="EMBL" id="CAF5191579.1"/>
    </source>
</evidence>
<reference evidence="1" key="1">
    <citation type="submission" date="2021-02" db="EMBL/GenBank/DDBJ databases">
        <authorList>
            <person name="Nowell W R."/>
        </authorList>
    </citation>
    <scope>NUCLEOTIDE SEQUENCE</scope>
</reference>
<evidence type="ECO:0000313" key="3">
    <source>
        <dbReference type="Proteomes" id="UP000676336"/>
    </source>
</evidence>
<evidence type="ECO:0000313" key="1">
    <source>
        <dbReference type="EMBL" id="CAF4336647.1"/>
    </source>
</evidence>
<dbReference type="EMBL" id="CAJOBI010043622">
    <property type="protein sequence ID" value="CAF4336647.1"/>
    <property type="molecule type" value="Genomic_DNA"/>
</dbReference>